<proteinExistence type="predicted"/>
<sequence length="104" mass="11985">MSLFIDNAIAGWIRNAEKNGELDSNPYKGKTIDLDEYFRTPAEQRMGMKILKDANCLPPAVEIMKQIEQKKDILKSTEDPEQQRVLQSDIRSLELKKALLLEHK</sequence>
<dbReference type="InterPro" id="IPR018961">
    <property type="entry name" value="DnaJ_homolog_subfam-C_membr-28"/>
</dbReference>
<reference evidence="2 3" key="2">
    <citation type="submission" date="2015-01" db="EMBL/GenBank/DDBJ databases">
        <authorList>
            <consortium name="NBRP consortium"/>
            <person name="Sawabe T."/>
            <person name="Meirelles P."/>
            <person name="Feng G."/>
            <person name="Sayaka M."/>
            <person name="Hattori M."/>
            <person name="Ohkuma M."/>
        </authorList>
    </citation>
    <scope>NUCLEOTIDE SEQUENCE [LARGE SCALE GENOMIC DNA]</scope>
    <source>
        <strain evidence="3">JCM 19231</strain>
    </source>
</reference>
<dbReference type="Pfam" id="PF09350">
    <property type="entry name" value="DJC28_CD"/>
    <property type="match status" value="1"/>
</dbReference>
<evidence type="ECO:0000259" key="1">
    <source>
        <dbReference type="Pfam" id="PF09350"/>
    </source>
</evidence>
<reference evidence="2 3" key="1">
    <citation type="submission" date="2015-01" db="EMBL/GenBank/DDBJ databases">
        <title>Vibrio sp. C1 JCM 19231 whole genome shotgun sequence.</title>
        <authorList>
            <person name="Sawabe T."/>
            <person name="Meirelles P."/>
            <person name="Feng G."/>
            <person name="Sayaka M."/>
            <person name="Hattori M."/>
            <person name="Ohkuma M."/>
        </authorList>
    </citation>
    <scope>NUCLEOTIDE SEQUENCE [LARGE SCALE GENOMIC DNA]</scope>
    <source>
        <strain evidence="3">JCM 19231</strain>
    </source>
</reference>
<comment type="caution">
    <text evidence="2">The sequence shown here is derived from an EMBL/GenBank/DDBJ whole genome shotgun (WGS) entry which is preliminary data.</text>
</comment>
<evidence type="ECO:0000313" key="3">
    <source>
        <dbReference type="Proteomes" id="UP000031671"/>
    </source>
</evidence>
<gene>
    <name evidence="2" type="ORF">JCM19231_1246</name>
</gene>
<dbReference type="AlphaFoldDB" id="A0A0B8NWU1"/>
<evidence type="ECO:0000313" key="2">
    <source>
        <dbReference type="EMBL" id="GAM56752.1"/>
    </source>
</evidence>
<dbReference type="RefSeq" id="WP_261837226.1">
    <property type="nucleotide sequence ID" value="NZ_AP024882.1"/>
</dbReference>
<name>A0A0B8NWU1_9VIBR</name>
<accession>A0A0B8NWU1</accession>
<feature type="domain" description="DnaJ homologue subfamily C member 28 conserved" evidence="1">
    <location>
        <begin position="13"/>
        <end position="74"/>
    </location>
</feature>
<dbReference type="Proteomes" id="UP000031671">
    <property type="component" value="Unassembled WGS sequence"/>
</dbReference>
<protein>
    <submittedName>
        <fullName evidence="2">Cytoplasmic protein</fullName>
    </submittedName>
</protein>
<keyword evidence="3" id="KW-1185">Reference proteome</keyword>
<organism evidence="2 3">
    <name type="scientific">Vibrio ishigakensis</name>
    <dbReference type="NCBI Taxonomy" id="1481914"/>
    <lineage>
        <taxon>Bacteria</taxon>
        <taxon>Pseudomonadati</taxon>
        <taxon>Pseudomonadota</taxon>
        <taxon>Gammaproteobacteria</taxon>
        <taxon>Vibrionales</taxon>
        <taxon>Vibrionaceae</taxon>
        <taxon>Vibrio</taxon>
    </lineage>
</organism>
<dbReference type="EMBL" id="BBRZ01000036">
    <property type="protein sequence ID" value="GAM56752.1"/>
    <property type="molecule type" value="Genomic_DNA"/>
</dbReference>